<proteinExistence type="predicted"/>
<feature type="domain" description="Rhodanese" evidence="1">
    <location>
        <begin position="20"/>
        <end position="130"/>
    </location>
</feature>
<dbReference type="InterPro" id="IPR036873">
    <property type="entry name" value="Rhodanese-like_dom_sf"/>
</dbReference>
<dbReference type="RefSeq" id="WP_150967794.1">
    <property type="nucleotide sequence ID" value="NZ_VZDO01000001.1"/>
</dbReference>
<evidence type="ECO:0000259" key="1">
    <source>
        <dbReference type="PROSITE" id="PS50206"/>
    </source>
</evidence>
<accession>A0A7V7PT60</accession>
<dbReference type="EMBL" id="VZDO01000001">
    <property type="protein sequence ID" value="KAB0682822.1"/>
    <property type="molecule type" value="Genomic_DNA"/>
</dbReference>
<dbReference type="Gene3D" id="3.40.250.10">
    <property type="entry name" value="Rhodanese-like domain"/>
    <property type="match status" value="1"/>
</dbReference>
<reference evidence="2 3" key="1">
    <citation type="submission" date="2019-09" db="EMBL/GenBank/DDBJ databases">
        <title>YIM 132180 draft genome.</title>
        <authorList>
            <person name="Zhang K."/>
        </authorList>
    </citation>
    <scope>NUCLEOTIDE SEQUENCE [LARGE SCALE GENOMIC DNA]</scope>
    <source>
        <strain evidence="2 3">YIM 132180</strain>
    </source>
</reference>
<dbReference type="PROSITE" id="PS50206">
    <property type="entry name" value="RHODANESE_3"/>
    <property type="match status" value="1"/>
</dbReference>
<evidence type="ECO:0000313" key="3">
    <source>
        <dbReference type="Proteomes" id="UP000432089"/>
    </source>
</evidence>
<protein>
    <submittedName>
        <fullName evidence="2">Rhodanese-like domain-containing protein</fullName>
    </submittedName>
</protein>
<organism evidence="2 3">
    <name type="scientific">Plantimonas leprariae</name>
    <dbReference type="NCBI Taxonomy" id="2615207"/>
    <lineage>
        <taxon>Bacteria</taxon>
        <taxon>Pseudomonadati</taxon>
        <taxon>Pseudomonadota</taxon>
        <taxon>Alphaproteobacteria</taxon>
        <taxon>Hyphomicrobiales</taxon>
        <taxon>Aurantimonadaceae</taxon>
        <taxon>Plantimonas</taxon>
    </lineage>
</organism>
<dbReference type="AlphaFoldDB" id="A0A7V7PT60"/>
<gene>
    <name evidence="2" type="ORF">F6X38_01705</name>
</gene>
<comment type="caution">
    <text evidence="2">The sequence shown here is derived from an EMBL/GenBank/DDBJ whole genome shotgun (WGS) entry which is preliminary data.</text>
</comment>
<evidence type="ECO:0000313" key="2">
    <source>
        <dbReference type="EMBL" id="KAB0682822.1"/>
    </source>
</evidence>
<dbReference type="SMART" id="SM00450">
    <property type="entry name" value="RHOD"/>
    <property type="match status" value="1"/>
</dbReference>
<dbReference type="SUPFAM" id="SSF52821">
    <property type="entry name" value="Rhodanese/Cell cycle control phosphatase"/>
    <property type="match status" value="1"/>
</dbReference>
<sequence length="144" mass="15540">MSGNYEGDVTVDECWSALSDDPEAFLIDVRTAAEWTYVGVPVAPADARQPVFAEWQSFPSMQADPAFADKLGRHILGSGGTHDTRLYFLCRSGARSMATAAAMTAAGFAHCFNVIDGFEGPVDESGHRGRAAGWKAEGLPWQQR</sequence>
<keyword evidence="3" id="KW-1185">Reference proteome</keyword>
<dbReference type="InterPro" id="IPR001763">
    <property type="entry name" value="Rhodanese-like_dom"/>
</dbReference>
<dbReference type="Proteomes" id="UP000432089">
    <property type="component" value="Unassembled WGS sequence"/>
</dbReference>
<dbReference type="Pfam" id="PF00581">
    <property type="entry name" value="Rhodanese"/>
    <property type="match status" value="1"/>
</dbReference>
<name>A0A7V7PT60_9HYPH</name>